<keyword evidence="2" id="KW-1185">Reference proteome</keyword>
<dbReference type="InterPro" id="IPR021109">
    <property type="entry name" value="Peptidase_aspartic_dom_sf"/>
</dbReference>
<feature type="region of interest" description="Disordered" evidence="1">
    <location>
        <begin position="173"/>
        <end position="207"/>
    </location>
</feature>
<organism evidence="2 3">
    <name type="scientific">Nicotiana sylvestris</name>
    <name type="common">Wood tobacco</name>
    <name type="synonym">South American tobacco</name>
    <dbReference type="NCBI Taxonomy" id="4096"/>
    <lineage>
        <taxon>Eukaryota</taxon>
        <taxon>Viridiplantae</taxon>
        <taxon>Streptophyta</taxon>
        <taxon>Embryophyta</taxon>
        <taxon>Tracheophyta</taxon>
        <taxon>Spermatophyta</taxon>
        <taxon>Magnoliopsida</taxon>
        <taxon>eudicotyledons</taxon>
        <taxon>Gunneridae</taxon>
        <taxon>Pentapetalae</taxon>
        <taxon>asterids</taxon>
        <taxon>lamiids</taxon>
        <taxon>Solanales</taxon>
        <taxon>Solanaceae</taxon>
        <taxon>Nicotianoideae</taxon>
        <taxon>Nicotianeae</taxon>
        <taxon>Nicotiana</taxon>
    </lineage>
</organism>
<evidence type="ECO:0000313" key="2">
    <source>
        <dbReference type="Proteomes" id="UP000189701"/>
    </source>
</evidence>
<dbReference type="Proteomes" id="UP000189701">
    <property type="component" value="Unplaced"/>
</dbReference>
<sequence length="207" mass="22016">MIAVPAVQLPKGGGQAGKGCPRGGGQSAIAQPGGGHPAGAPARFYAFLARPDAVASDAVITSIISVYDRDTSIYRSCLVTFCGYETRADLLLLDIINFEVILGMDWLSLYHSILDCHAKTITLAMPELPRLEWRGFSIISSSRVKLSGSVNRVENNNLENYRENGVAVTIIGTPPQNPDNAPGPIPTDMGTTAGFRSAAKPPEDPQH</sequence>
<reference evidence="2" key="1">
    <citation type="journal article" date="2013" name="Genome Biol.">
        <title>Reference genomes and transcriptomes of Nicotiana sylvestris and Nicotiana tomentosiformis.</title>
        <authorList>
            <person name="Sierro N."/>
            <person name="Battey J.N."/>
            <person name="Ouadi S."/>
            <person name="Bovet L."/>
            <person name="Goepfert S."/>
            <person name="Bakaher N."/>
            <person name="Peitsch M.C."/>
            <person name="Ivanov N.V."/>
        </authorList>
    </citation>
    <scope>NUCLEOTIDE SEQUENCE [LARGE SCALE GENOMIC DNA]</scope>
</reference>
<gene>
    <name evidence="3" type="primary">LOC104246683</name>
</gene>
<dbReference type="Pfam" id="PF08284">
    <property type="entry name" value="RVP_2"/>
    <property type="match status" value="1"/>
</dbReference>
<accession>A0A1U7YPT8</accession>
<feature type="compositionally biased region" description="Gly residues" evidence="1">
    <location>
        <begin position="11"/>
        <end position="35"/>
    </location>
</feature>
<evidence type="ECO:0000256" key="1">
    <source>
        <dbReference type="SAM" id="MobiDB-lite"/>
    </source>
</evidence>
<feature type="non-terminal residue" evidence="3">
    <location>
        <position position="207"/>
    </location>
</feature>
<reference evidence="3" key="2">
    <citation type="submission" date="2025-08" db="UniProtKB">
        <authorList>
            <consortium name="RefSeq"/>
        </authorList>
    </citation>
    <scope>IDENTIFICATION</scope>
    <source>
        <tissue evidence="3">Leaf</tissue>
    </source>
</reference>
<evidence type="ECO:0000313" key="3">
    <source>
        <dbReference type="RefSeq" id="XP_009800850.1"/>
    </source>
</evidence>
<protein>
    <submittedName>
        <fullName evidence="3">Uncharacterized protein LOC104246683</fullName>
    </submittedName>
</protein>
<feature type="compositionally biased region" description="Pro residues" evidence="1">
    <location>
        <begin position="175"/>
        <end position="185"/>
    </location>
</feature>
<feature type="region of interest" description="Disordered" evidence="1">
    <location>
        <begin position="9"/>
        <end position="35"/>
    </location>
</feature>
<dbReference type="RefSeq" id="XP_009800850.1">
    <property type="nucleotide sequence ID" value="XM_009802548.1"/>
</dbReference>
<dbReference type="Gene3D" id="2.40.70.10">
    <property type="entry name" value="Acid Proteases"/>
    <property type="match status" value="1"/>
</dbReference>
<name>A0A1U7YPT8_NICSY</name>
<proteinExistence type="predicted"/>
<dbReference type="AlphaFoldDB" id="A0A1U7YPT8"/>